<evidence type="ECO:0000256" key="1">
    <source>
        <dbReference type="ARBA" id="ARBA00007789"/>
    </source>
</evidence>
<accession>A0A916YYZ4</accession>
<reference evidence="3" key="2">
    <citation type="submission" date="2020-09" db="EMBL/GenBank/DDBJ databases">
        <authorList>
            <person name="Sun Q."/>
            <person name="Zhou Y."/>
        </authorList>
    </citation>
    <scope>NUCLEOTIDE SEQUENCE</scope>
    <source>
        <strain evidence="3">CGMCC 1.15178</strain>
    </source>
</reference>
<dbReference type="GO" id="GO:0005829">
    <property type="term" value="C:cytosol"/>
    <property type="evidence" value="ECO:0007669"/>
    <property type="project" value="TreeGrafter"/>
</dbReference>
<keyword evidence="4" id="KW-1185">Reference proteome</keyword>
<dbReference type="RefSeq" id="WP_188992423.1">
    <property type="nucleotide sequence ID" value="NZ_BMHP01000002.1"/>
</dbReference>
<organism evidence="3 4">
    <name type="scientific">Paenibacillus nasutitermitis</name>
    <dbReference type="NCBI Taxonomy" id="1652958"/>
    <lineage>
        <taxon>Bacteria</taxon>
        <taxon>Bacillati</taxon>
        <taxon>Bacillota</taxon>
        <taxon>Bacilli</taxon>
        <taxon>Bacillales</taxon>
        <taxon>Paenibacillaceae</taxon>
        <taxon>Paenibacillus</taxon>
    </lineage>
</organism>
<dbReference type="PANTHER" id="PTHR30137">
    <property type="entry name" value="LUCIFERASE-LIKE MONOOXYGENASE"/>
    <property type="match status" value="1"/>
</dbReference>
<feature type="domain" description="Luciferase-like" evidence="2">
    <location>
        <begin position="4"/>
        <end position="303"/>
    </location>
</feature>
<dbReference type="NCBIfam" id="TIGR03558">
    <property type="entry name" value="oxido_grp_1"/>
    <property type="match status" value="1"/>
</dbReference>
<proteinExistence type="predicted"/>
<evidence type="ECO:0000313" key="3">
    <source>
        <dbReference type="EMBL" id="GGD67309.1"/>
    </source>
</evidence>
<dbReference type="InterPro" id="IPR036661">
    <property type="entry name" value="Luciferase-like_sf"/>
</dbReference>
<comment type="similarity">
    <text evidence="1">To bacterial alkanal monooxygenase alpha and beta chains.</text>
</comment>
<evidence type="ECO:0000259" key="2">
    <source>
        <dbReference type="Pfam" id="PF00296"/>
    </source>
</evidence>
<dbReference type="SUPFAM" id="SSF51679">
    <property type="entry name" value="Bacterial luciferase-like"/>
    <property type="match status" value="1"/>
</dbReference>
<dbReference type="InterPro" id="IPR011251">
    <property type="entry name" value="Luciferase-like_dom"/>
</dbReference>
<dbReference type="Gene3D" id="3.20.20.30">
    <property type="entry name" value="Luciferase-like domain"/>
    <property type="match status" value="1"/>
</dbReference>
<gene>
    <name evidence="3" type="ORF">GCM10010911_26390</name>
</gene>
<dbReference type="GO" id="GO:0016705">
    <property type="term" value="F:oxidoreductase activity, acting on paired donors, with incorporation or reduction of molecular oxygen"/>
    <property type="evidence" value="ECO:0007669"/>
    <property type="project" value="InterPro"/>
</dbReference>
<dbReference type="Proteomes" id="UP000612456">
    <property type="component" value="Unassembled WGS sequence"/>
</dbReference>
<protein>
    <recommendedName>
        <fullName evidence="2">Luciferase-like domain-containing protein</fullName>
    </recommendedName>
</protein>
<dbReference type="Pfam" id="PF00296">
    <property type="entry name" value="Bac_luciferase"/>
    <property type="match status" value="1"/>
</dbReference>
<reference evidence="3" key="1">
    <citation type="journal article" date="2014" name="Int. J. Syst. Evol. Microbiol.">
        <title>Complete genome sequence of Corynebacterium casei LMG S-19264T (=DSM 44701T), isolated from a smear-ripened cheese.</title>
        <authorList>
            <consortium name="US DOE Joint Genome Institute (JGI-PGF)"/>
            <person name="Walter F."/>
            <person name="Albersmeier A."/>
            <person name="Kalinowski J."/>
            <person name="Ruckert C."/>
        </authorList>
    </citation>
    <scope>NUCLEOTIDE SEQUENCE</scope>
    <source>
        <strain evidence="3">CGMCC 1.15178</strain>
    </source>
</reference>
<evidence type="ECO:0000313" key="4">
    <source>
        <dbReference type="Proteomes" id="UP000612456"/>
    </source>
</evidence>
<name>A0A916YYZ4_9BACL</name>
<dbReference type="EMBL" id="BMHP01000002">
    <property type="protein sequence ID" value="GGD67309.1"/>
    <property type="molecule type" value="Genomic_DNA"/>
</dbReference>
<sequence length="340" mass="37099">MVIKFGILDQSIVFPGQTPGEALANTVKLAKLAESLGYERFWVSEHHDSAQMAGSSPEVLISYLLARTEKIRIGSGGVMLQHYSPYKVAENFNVLASLAPGRVELGIGRAPGGLPRSTKALQKGQAESWTLGEKLSELEQFLHGPAGEEHPLAGLQANPLTELPAAIHLLGTSVSSAELAAERGYPYAFALFINNDPETALRAFDAYRSKFNYETGSQPKTILALAVIAADTHEEAVELAGEHKNIRVTLGSGKTINVGTLAQAEEFARQAGETFTYEIREADITKGTKETVRARLLELKETYGADEFIFTTIVKDFEKRIHSFRLLKEAFAELPVQEVV</sequence>
<comment type="caution">
    <text evidence="3">The sequence shown here is derived from an EMBL/GenBank/DDBJ whole genome shotgun (WGS) entry which is preliminary data.</text>
</comment>
<dbReference type="PANTHER" id="PTHR30137:SF19">
    <property type="entry name" value="LUCIFERASE-LIKE MONOOXYGENASE"/>
    <property type="match status" value="1"/>
</dbReference>
<dbReference type="AlphaFoldDB" id="A0A916YYZ4"/>
<dbReference type="InterPro" id="IPR019949">
    <property type="entry name" value="CmoO-like"/>
</dbReference>
<dbReference type="InterPro" id="IPR050766">
    <property type="entry name" value="Bact_Lucif_Oxidored"/>
</dbReference>